<dbReference type="SUPFAM" id="SSF89919">
    <property type="entry name" value="Ribosome-binding factor A, RbfA"/>
    <property type="match status" value="1"/>
</dbReference>
<evidence type="ECO:0000256" key="2">
    <source>
        <dbReference type="HAMAP-Rule" id="MF_00003"/>
    </source>
</evidence>
<dbReference type="HAMAP" id="MF_00003">
    <property type="entry name" value="RbfA"/>
    <property type="match status" value="1"/>
</dbReference>
<dbReference type="PANTHER" id="PTHR33515">
    <property type="entry name" value="RIBOSOME-BINDING FACTOR A, CHLOROPLASTIC-RELATED"/>
    <property type="match status" value="1"/>
</dbReference>
<evidence type="ECO:0000313" key="3">
    <source>
        <dbReference type="EMBL" id="TSC93853.1"/>
    </source>
</evidence>
<dbReference type="Pfam" id="PF02033">
    <property type="entry name" value="RBFA"/>
    <property type="match status" value="1"/>
</dbReference>
<keyword evidence="1 2" id="KW-0690">Ribosome biogenesis</keyword>
<comment type="similarity">
    <text evidence="2">Belongs to the RbfA family.</text>
</comment>
<sequence length="108" mass="12426">MNSKRMNRVNSAIHKELSLILSEEGMENNLMITITSVDTNSDLREAKVYIEALSRVDEAVLILNKRKPYFQSLLAKRIKMKFTPVLNFIKDTTGENVDKILDIIDKNE</sequence>
<dbReference type="NCBIfam" id="TIGR00082">
    <property type="entry name" value="rbfA"/>
    <property type="match status" value="1"/>
</dbReference>
<dbReference type="InterPro" id="IPR000238">
    <property type="entry name" value="RbfA"/>
</dbReference>
<proteinExistence type="inferred from homology"/>
<dbReference type="GO" id="GO:0043024">
    <property type="term" value="F:ribosomal small subunit binding"/>
    <property type="evidence" value="ECO:0007669"/>
    <property type="project" value="TreeGrafter"/>
</dbReference>
<comment type="function">
    <text evidence="2">One of several proteins that assist in the late maturation steps of the functional core of the 30S ribosomal subunit. Associates with free 30S ribosomal subunits (but not with 30S subunits that are part of 70S ribosomes or polysomes). Required for efficient processing of 16S rRNA. May interact with the 5'-terminal helix region of 16S rRNA.</text>
</comment>
<accession>A0A554LLV3</accession>
<comment type="subunit">
    <text evidence="2">Monomer. Binds 30S ribosomal subunits, but not 50S ribosomal subunits or 70S ribosomes.</text>
</comment>
<dbReference type="GO" id="GO:0030490">
    <property type="term" value="P:maturation of SSU-rRNA"/>
    <property type="evidence" value="ECO:0007669"/>
    <property type="project" value="UniProtKB-UniRule"/>
</dbReference>
<dbReference type="Gene3D" id="3.30.300.20">
    <property type="match status" value="1"/>
</dbReference>
<name>A0A554LLV3_9BACT</name>
<evidence type="ECO:0000256" key="1">
    <source>
        <dbReference type="ARBA" id="ARBA00022517"/>
    </source>
</evidence>
<dbReference type="InterPro" id="IPR015946">
    <property type="entry name" value="KH_dom-like_a/b"/>
</dbReference>
<comment type="caution">
    <text evidence="3">The sequence shown here is derived from an EMBL/GenBank/DDBJ whole genome shotgun (WGS) entry which is preliminary data.</text>
</comment>
<dbReference type="PROSITE" id="PS01319">
    <property type="entry name" value="RBFA"/>
    <property type="match status" value="1"/>
</dbReference>
<organism evidence="3 4">
    <name type="scientific">Candidatus Berkelbacteria bacterium Licking1014_85</name>
    <dbReference type="NCBI Taxonomy" id="2017148"/>
    <lineage>
        <taxon>Bacteria</taxon>
        <taxon>Candidatus Berkelbacteria</taxon>
    </lineage>
</organism>
<dbReference type="PANTHER" id="PTHR33515:SF1">
    <property type="entry name" value="RIBOSOME-BINDING FACTOR A, CHLOROPLASTIC-RELATED"/>
    <property type="match status" value="1"/>
</dbReference>
<keyword evidence="2" id="KW-0963">Cytoplasm</keyword>
<evidence type="ECO:0000313" key="4">
    <source>
        <dbReference type="Proteomes" id="UP000315589"/>
    </source>
</evidence>
<dbReference type="InterPro" id="IPR023799">
    <property type="entry name" value="RbfA_dom_sf"/>
</dbReference>
<dbReference type="GO" id="GO:0005829">
    <property type="term" value="C:cytosol"/>
    <property type="evidence" value="ECO:0007669"/>
    <property type="project" value="TreeGrafter"/>
</dbReference>
<protein>
    <recommendedName>
        <fullName evidence="2">Ribosome-binding factor A</fullName>
    </recommendedName>
</protein>
<dbReference type="EMBL" id="VMGI01000008">
    <property type="protein sequence ID" value="TSC93853.1"/>
    <property type="molecule type" value="Genomic_DNA"/>
</dbReference>
<reference evidence="3 4" key="1">
    <citation type="submission" date="2017-07" db="EMBL/GenBank/DDBJ databases">
        <title>Mechanisms for carbon and nitrogen cycling indicate functional differentiation within the Candidate Phyla Radiation.</title>
        <authorList>
            <person name="Danczak R.E."/>
            <person name="Johnston M.D."/>
            <person name="Kenah C."/>
            <person name="Slattery M."/>
            <person name="Wrighton K.C."/>
            <person name="Wilkins M.J."/>
        </authorList>
    </citation>
    <scope>NUCLEOTIDE SEQUENCE [LARGE SCALE GENOMIC DNA]</scope>
    <source>
        <strain evidence="3">Licking1014_85</strain>
    </source>
</reference>
<dbReference type="InterPro" id="IPR020053">
    <property type="entry name" value="Ribosome-bd_factorA_CS"/>
</dbReference>
<gene>
    <name evidence="2" type="primary">rbfA</name>
    <name evidence="3" type="ORF">CEN91_98</name>
</gene>
<dbReference type="Proteomes" id="UP000315589">
    <property type="component" value="Unassembled WGS sequence"/>
</dbReference>
<comment type="subcellular location">
    <subcellularLocation>
        <location evidence="2">Cytoplasm</location>
    </subcellularLocation>
</comment>
<dbReference type="AlphaFoldDB" id="A0A554LLV3"/>